<dbReference type="InterPro" id="IPR016059">
    <property type="entry name" value="DNA_ligase_ATP-dep_CS"/>
</dbReference>
<evidence type="ECO:0000256" key="1">
    <source>
        <dbReference type="ARBA" id="ARBA00007572"/>
    </source>
</evidence>
<organism evidence="6 7">
    <name type="scientific">Micromonospora pattaloongensis</name>
    <dbReference type="NCBI Taxonomy" id="405436"/>
    <lineage>
        <taxon>Bacteria</taxon>
        <taxon>Bacillati</taxon>
        <taxon>Actinomycetota</taxon>
        <taxon>Actinomycetes</taxon>
        <taxon>Micromonosporales</taxon>
        <taxon>Micromonosporaceae</taxon>
        <taxon>Micromonospora</taxon>
    </lineage>
</organism>
<dbReference type="PROSITE" id="PS50160">
    <property type="entry name" value="DNA_LIGASE_A3"/>
    <property type="match status" value="1"/>
</dbReference>
<dbReference type="InterPro" id="IPR014146">
    <property type="entry name" value="LigD_ligase_dom"/>
</dbReference>
<dbReference type="SUPFAM" id="SSF56091">
    <property type="entry name" value="DNA ligase/mRNA capping enzyme, catalytic domain"/>
    <property type="match status" value="1"/>
</dbReference>
<sequence length="314" mass="34198">MPVVQPMLATAGALPSGAGWGFEFKWDGVRAIVAVADGTVQVISRNGRAVNASYPELVAWAGRLAGPLLLDGEIVALDEAGRPSFSLLQRRMHVTAPGRTLLRAVPVRLYLFDVLQLGAETTMAQPYQRRRAVLEELELPAGPVDVPPHWTGEQASTDLLAAAGELGLEGVVAKRLDSPYQPGRRSASWIKVPLNTTVEVVIGGYKPGGGRRTGLIGSLLLGMYDPDGGLRYVGHVGTGFTHAALVELRRQLRVRPDAPFAEAVPREHARDAVWVEPDRVGEVTFRTWTPERRLRHASWRGLRPDREPAEVLLD</sequence>
<dbReference type="InterPro" id="IPR050191">
    <property type="entry name" value="ATP-dep_DNA_ligase"/>
</dbReference>
<dbReference type="PROSITE" id="PS00697">
    <property type="entry name" value="DNA_LIGASE_A1"/>
    <property type="match status" value="1"/>
</dbReference>
<dbReference type="Pfam" id="PF04679">
    <property type="entry name" value="DNA_ligase_A_C"/>
    <property type="match status" value="1"/>
</dbReference>
<name>A0A1H3QSB8_9ACTN</name>
<reference evidence="7" key="1">
    <citation type="submission" date="2016-10" db="EMBL/GenBank/DDBJ databases">
        <authorList>
            <person name="Varghese N."/>
            <person name="Submissions S."/>
        </authorList>
    </citation>
    <scope>NUCLEOTIDE SEQUENCE [LARGE SCALE GENOMIC DNA]</scope>
    <source>
        <strain evidence="7">DSM 45245</strain>
    </source>
</reference>
<dbReference type="PANTHER" id="PTHR45674:SF4">
    <property type="entry name" value="DNA LIGASE 1"/>
    <property type="match status" value="1"/>
</dbReference>
<keyword evidence="3" id="KW-0436">Ligase</keyword>
<dbReference type="CDD" id="cd07971">
    <property type="entry name" value="OBF_DNA_ligase_LigD"/>
    <property type="match status" value="1"/>
</dbReference>
<dbReference type="AlphaFoldDB" id="A0A1H3QSB8"/>
<comment type="catalytic activity">
    <reaction evidence="4">
        <text>ATP + (deoxyribonucleotide)n-3'-hydroxyl + 5'-phospho-(deoxyribonucleotide)m = (deoxyribonucleotide)n+m + AMP + diphosphate.</text>
        <dbReference type="EC" id="6.5.1.1"/>
    </reaction>
</comment>
<dbReference type="GO" id="GO:0005524">
    <property type="term" value="F:ATP binding"/>
    <property type="evidence" value="ECO:0007669"/>
    <property type="project" value="InterPro"/>
</dbReference>
<dbReference type="GO" id="GO:0006310">
    <property type="term" value="P:DNA recombination"/>
    <property type="evidence" value="ECO:0007669"/>
    <property type="project" value="InterPro"/>
</dbReference>
<dbReference type="SUPFAM" id="SSF50249">
    <property type="entry name" value="Nucleic acid-binding proteins"/>
    <property type="match status" value="1"/>
</dbReference>
<comment type="similarity">
    <text evidence="1">Belongs to the ATP-dependent DNA ligase family.</text>
</comment>
<dbReference type="InterPro" id="IPR012309">
    <property type="entry name" value="DNA_ligase_ATP-dep_C"/>
</dbReference>
<gene>
    <name evidence="6" type="ORF">SAMN05444365_10699</name>
</gene>
<dbReference type="InterPro" id="IPR012310">
    <property type="entry name" value="DNA_ligase_ATP-dep_cent"/>
</dbReference>
<dbReference type="GO" id="GO:0003910">
    <property type="term" value="F:DNA ligase (ATP) activity"/>
    <property type="evidence" value="ECO:0007669"/>
    <property type="project" value="UniProtKB-EC"/>
</dbReference>
<accession>A0A1H3QSB8</accession>
<evidence type="ECO:0000256" key="4">
    <source>
        <dbReference type="ARBA" id="ARBA00034003"/>
    </source>
</evidence>
<dbReference type="Gene3D" id="3.30.470.30">
    <property type="entry name" value="DNA ligase/mRNA capping enzyme"/>
    <property type="match status" value="1"/>
</dbReference>
<dbReference type="PANTHER" id="PTHR45674">
    <property type="entry name" value="DNA LIGASE 1/3 FAMILY MEMBER"/>
    <property type="match status" value="1"/>
</dbReference>
<dbReference type="GO" id="GO:0006281">
    <property type="term" value="P:DNA repair"/>
    <property type="evidence" value="ECO:0007669"/>
    <property type="project" value="InterPro"/>
</dbReference>
<dbReference type="Proteomes" id="UP000242415">
    <property type="component" value="Unassembled WGS sequence"/>
</dbReference>
<keyword evidence="7" id="KW-1185">Reference proteome</keyword>
<dbReference type="EMBL" id="FNPH01000006">
    <property type="protein sequence ID" value="SDZ16317.1"/>
    <property type="molecule type" value="Genomic_DNA"/>
</dbReference>
<dbReference type="CDD" id="cd07906">
    <property type="entry name" value="Adenylation_DNA_ligase_LigD_LigC"/>
    <property type="match status" value="1"/>
</dbReference>
<evidence type="ECO:0000256" key="2">
    <source>
        <dbReference type="ARBA" id="ARBA00012727"/>
    </source>
</evidence>
<dbReference type="STRING" id="405436.SAMN05444365_10699"/>
<feature type="domain" description="ATP-dependent DNA ligase family profile" evidence="5">
    <location>
        <begin position="100"/>
        <end position="225"/>
    </location>
</feature>
<protein>
    <recommendedName>
        <fullName evidence="2">DNA ligase (ATP)</fullName>
        <ecNumber evidence="2">6.5.1.1</ecNumber>
    </recommendedName>
</protein>
<dbReference type="Pfam" id="PF01068">
    <property type="entry name" value="DNA_ligase_A_M"/>
    <property type="match status" value="1"/>
</dbReference>
<evidence type="ECO:0000259" key="5">
    <source>
        <dbReference type="PROSITE" id="PS50160"/>
    </source>
</evidence>
<dbReference type="Gene3D" id="2.40.50.140">
    <property type="entry name" value="Nucleic acid-binding proteins"/>
    <property type="match status" value="1"/>
</dbReference>
<dbReference type="EC" id="6.5.1.1" evidence="2"/>
<evidence type="ECO:0000256" key="3">
    <source>
        <dbReference type="ARBA" id="ARBA00022598"/>
    </source>
</evidence>
<dbReference type="InterPro" id="IPR012340">
    <property type="entry name" value="NA-bd_OB-fold"/>
</dbReference>
<evidence type="ECO:0000313" key="7">
    <source>
        <dbReference type="Proteomes" id="UP000242415"/>
    </source>
</evidence>
<dbReference type="NCBIfam" id="TIGR02779">
    <property type="entry name" value="NHEJ_ligase_lig"/>
    <property type="match status" value="1"/>
</dbReference>
<proteinExistence type="inferred from homology"/>
<evidence type="ECO:0000313" key="6">
    <source>
        <dbReference type="EMBL" id="SDZ16317.1"/>
    </source>
</evidence>
<dbReference type="Gene3D" id="3.30.1490.70">
    <property type="match status" value="1"/>
</dbReference>